<protein>
    <submittedName>
        <fullName evidence="1">Uncharacterized protein</fullName>
    </submittedName>
</protein>
<proteinExistence type="predicted"/>
<sequence>MSPVRAAGGASTPAVAPNFAKSMVTLMPPIFCAGRTGRPSASTQTSVVIESAMTKNASRRALSLSKASSNLPLCARSSTAA</sequence>
<reference evidence="1 2" key="1">
    <citation type="submission" date="2016-10" db="EMBL/GenBank/DDBJ databases">
        <authorList>
            <person name="de Groot N.N."/>
        </authorList>
    </citation>
    <scope>NUCLEOTIDE SEQUENCE [LARGE SCALE GENOMIC DNA]</scope>
    <source>
        <strain evidence="1 2">OK461</strain>
    </source>
</reference>
<dbReference type="Proteomes" id="UP000181942">
    <property type="component" value="Unassembled WGS sequence"/>
</dbReference>
<name>A0A1I2JTF2_9ACTN</name>
<dbReference type="RefSeq" id="WP_143138248.1">
    <property type="nucleotide sequence ID" value="NZ_FONR01000008.1"/>
</dbReference>
<evidence type="ECO:0000313" key="2">
    <source>
        <dbReference type="Proteomes" id="UP000181942"/>
    </source>
</evidence>
<accession>A0A1I2JTF2</accession>
<organism evidence="1 2">
    <name type="scientific">Streptomyces mirabilis</name>
    <dbReference type="NCBI Taxonomy" id="68239"/>
    <lineage>
        <taxon>Bacteria</taxon>
        <taxon>Bacillati</taxon>
        <taxon>Actinomycetota</taxon>
        <taxon>Actinomycetes</taxon>
        <taxon>Kitasatosporales</taxon>
        <taxon>Streptomycetaceae</taxon>
        <taxon>Streptomyces</taxon>
    </lineage>
</organism>
<gene>
    <name evidence="1" type="ORF">SAMN02787118_108352</name>
</gene>
<dbReference type="AlphaFoldDB" id="A0A1I2JTF2"/>
<evidence type="ECO:0000313" key="1">
    <source>
        <dbReference type="EMBL" id="SFF56407.1"/>
    </source>
</evidence>
<dbReference type="EMBL" id="FONR01000008">
    <property type="protein sequence ID" value="SFF56407.1"/>
    <property type="molecule type" value="Genomic_DNA"/>
</dbReference>